<evidence type="ECO:0000313" key="1">
    <source>
        <dbReference type="EMBL" id="KAK4493853.1"/>
    </source>
</evidence>
<name>A0ABR0DXZ8_ZASCE</name>
<proteinExistence type="predicted"/>
<keyword evidence="2" id="KW-1185">Reference proteome</keyword>
<comment type="caution">
    <text evidence="1">The sequence shown here is derived from an EMBL/GenBank/DDBJ whole genome shotgun (WGS) entry which is preliminary data.</text>
</comment>
<gene>
    <name evidence="1" type="ORF">PRZ48_015038</name>
</gene>
<dbReference type="Proteomes" id="UP001305779">
    <property type="component" value="Unassembled WGS sequence"/>
</dbReference>
<reference evidence="1 2" key="1">
    <citation type="journal article" date="2023" name="G3 (Bethesda)">
        <title>A chromosome-level genome assembly of Zasmidium syzygii isolated from banana leaves.</title>
        <authorList>
            <person name="van Westerhoven A.C."/>
            <person name="Mehrabi R."/>
            <person name="Talebi R."/>
            <person name="Steentjes M.B.F."/>
            <person name="Corcolon B."/>
            <person name="Chong P.A."/>
            <person name="Kema G.H.J."/>
            <person name="Seidl M.F."/>
        </authorList>
    </citation>
    <scope>NUCLEOTIDE SEQUENCE [LARGE SCALE GENOMIC DNA]</scope>
    <source>
        <strain evidence="1 2">P124</strain>
    </source>
</reference>
<organism evidence="1 2">
    <name type="scientific">Zasmidium cellare</name>
    <name type="common">Wine cellar mold</name>
    <name type="synonym">Racodium cellare</name>
    <dbReference type="NCBI Taxonomy" id="395010"/>
    <lineage>
        <taxon>Eukaryota</taxon>
        <taxon>Fungi</taxon>
        <taxon>Dikarya</taxon>
        <taxon>Ascomycota</taxon>
        <taxon>Pezizomycotina</taxon>
        <taxon>Dothideomycetes</taxon>
        <taxon>Dothideomycetidae</taxon>
        <taxon>Mycosphaerellales</taxon>
        <taxon>Mycosphaerellaceae</taxon>
        <taxon>Zasmidium</taxon>
    </lineage>
</organism>
<evidence type="ECO:0000313" key="2">
    <source>
        <dbReference type="Proteomes" id="UP001305779"/>
    </source>
</evidence>
<accession>A0ABR0DXZ8</accession>
<sequence length="224" mass="25445">MNSRSMLSRSLALCCAVTKTKGTPMKPRICFEAADTLLEQSNGFRWWSSKLIESQDRTLKEYRAITALNLQWKGCGQGLQLGDDVPEDANDHLLFPVEPDQVTDYVRLYLAIAATKIQTRRLDKDKIRAATILRRREHMWYWIAKGRKAAQIPRKVDLYTRTSETIQWIGKTQGFAHDEKRRITIARYSLISGAHGALHSALFLICAHNRSEALASVGDLLRCG</sequence>
<dbReference type="EMBL" id="JAXOVC010000015">
    <property type="protein sequence ID" value="KAK4493853.1"/>
    <property type="molecule type" value="Genomic_DNA"/>
</dbReference>
<protein>
    <submittedName>
        <fullName evidence="1">Uncharacterized protein</fullName>
    </submittedName>
</protein>